<evidence type="ECO:0000256" key="3">
    <source>
        <dbReference type="ARBA" id="ARBA00022448"/>
    </source>
</evidence>
<keyword evidence="6 8" id="KW-1133">Transmembrane helix</keyword>
<feature type="transmembrane region" description="Helical" evidence="8">
    <location>
        <begin position="130"/>
        <end position="154"/>
    </location>
</feature>
<evidence type="ECO:0000256" key="2">
    <source>
        <dbReference type="ARBA" id="ARBA00007935"/>
    </source>
</evidence>
<dbReference type="STRING" id="1548.CSCA_3766"/>
<evidence type="ECO:0000256" key="5">
    <source>
        <dbReference type="ARBA" id="ARBA00022692"/>
    </source>
</evidence>
<dbReference type="AlphaFoldDB" id="A0A0E3GRT7"/>
<dbReference type="InterPro" id="IPR000522">
    <property type="entry name" value="ABC_transptr_permease_BtuC"/>
</dbReference>
<dbReference type="PANTHER" id="PTHR30472:SF25">
    <property type="entry name" value="ABC TRANSPORTER PERMEASE PROTEIN MJ0876-RELATED"/>
    <property type="match status" value="1"/>
</dbReference>
<evidence type="ECO:0000256" key="4">
    <source>
        <dbReference type="ARBA" id="ARBA00022475"/>
    </source>
</evidence>
<comment type="subcellular location">
    <subcellularLocation>
        <location evidence="1">Cell membrane</location>
        <topology evidence="1">Multi-pass membrane protein</topology>
    </subcellularLocation>
</comment>
<dbReference type="HOGENOM" id="CLU_013016_0_2_9"/>
<dbReference type="Gene3D" id="1.10.3470.10">
    <property type="entry name" value="ABC transporter involved in vitamin B12 uptake, BtuC"/>
    <property type="match status" value="1"/>
</dbReference>
<evidence type="ECO:0000313" key="9">
    <source>
        <dbReference type="EMBL" id="AKA70891.1"/>
    </source>
</evidence>
<keyword evidence="7 8" id="KW-0472">Membrane</keyword>
<feature type="transmembrane region" description="Helical" evidence="8">
    <location>
        <begin position="207"/>
        <end position="228"/>
    </location>
</feature>
<comment type="similarity">
    <text evidence="2">Belongs to the binding-protein-dependent transport system permease family. FecCD subfamily.</text>
</comment>
<dbReference type="SUPFAM" id="SSF81345">
    <property type="entry name" value="ABC transporter involved in vitamin B12 uptake, BtuC"/>
    <property type="match status" value="1"/>
</dbReference>
<gene>
    <name evidence="9" type="ORF">CSCA_3766</name>
</gene>
<dbReference type="CDD" id="cd06550">
    <property type="entry name" value="TM_ABC_iron-siderophores_like"/>
    <property type="match status" value="1"/>
</dbReference>
<feature type="transmembrane region" description="Helical" evidence="8">
    <location>
        <begin position="12"/>
        <end position="38"/>
    </location>
</feature>
<evidence type="ECO:0000256" key="6">
    <source>
        <dbReference type="ARBA" id="ARBA00022989"/>
    </source>
</evidence>
<dbReference type="FunFam" id="1.10.3470.10:FF:000001">
    <property type="entry name" value="Vitamin B12 ABC transporter permease BtuC"/>
    <property type="match status" value="1"/>
</dbReference>
<feature type="transmembrane region" description="Helical" evidence="8">
    <location>
        <begin position="255"/>
        <end position="283"/>
    </location>
</feature>
<keyword evidence="10" id="KW-1185">Reference proteome</keyword>
<evidence type="ECO:0000256" key="7">
    <source>
        <dbReference type="ARBA" id="ARBA00023136"/>
    </source>
</evidence>
<dbReference type="RefSeq" id="WP_029159070.1">
    <property type="nucleotide sequence ID" value="NZ_CP009933.1"/>
</dbReference>
<keyword evidence="4" id="KW-1003">Cell membrane</keyword>
<feature type="transmembrane region" description="Helical" evidence="8">
    <location>
        <begin position="166"/>
        <end position="187"/>
    </location>
</feature>
<sequence length="350" mass="37684">MNLNDKKKIIRFMFPISIILLFCIMLLSSTFGTANIAFTETLNVILSKIPFLNNFASVSEIPKNHTLIILKIRLPRIFLSALIGMGLSIVGASFQAIFKNPMADPYILGISSGAALGAALGFVLKLENSFLGSASITLTAFIGSILTTILVYNIARVKNKIPTNTLLLAGISVSFLLSSLISVIMVFNRNEVEKIVFWTMGSVSAANYNEILLLLPFLCIGIFIIIALSKDLNIILTGDDTARSLGIEVDNVKRIVLIVSSMIVAACVSVSGIIGFVGLIIPHAVRILLGPDNKILIPFSLVFGAAFMVISDTLARTIASPAEIPVGAITALFGAPYFIYLLIKSKKKVM</sequence>
<dbReference type="GO" id="GO:0022857">
    <property type="term" value="F:transmembrane transporter activity"/>
    <property type="evidence" value="ECO:0007669"/>
    <property type="project" value="InterPro"/>
</dbReference>
<proteinExistence type="inferred from homology"/>
<evidence type="ECO:0000313" key="10">
    <source>
        <dbReference type="Proteomes" id="UP000033115"/>
    </source>
</evidence>
<feature type="transmembrane region" description="Helical" evidence="8">
    <location>
        <begin position="105"/>
        <end position="124"/>
    </location>
</feature>
<accession>A0A0E3GRT7</accession>
<dbReference type="PANTHER" id="PTHR30472">
    <property type="entry name" value="FERRIC ENTEROBACTIN TRANSPORT SYSTEM PERMEASE PROTEIN"/>
    <property type="match status" value="1"/>
</dbReference>
<keyword evidence="3" id="KW-0813">Transport</keyword>
<dbReference type="GO" id="GO:0033214">
    <property type="term" value="P:siderophore-iron import into cell"/>
    <property type="evidence" value="ECO:0007669"/>
    <property type="project" value="TreeGrafter"/>
</dbReference>
<feature type="transmembrane region" description="Helical" evidence="8">
    <location>
        <begin position="295"/>
        <end position="315"/>
    </location>
</feature>
<feature type="transmembrane region" description="Helical" evidence="8">
    <location>
        <begin position="77"/>
        <end position="98"/>
    </location>
</feature>
<organism evidence="9 10">
    <name type="scientific">Clostridium scatologenes</name>
    <dbReference type="NCBI Taxonomy" id="1548"/>
    <lineage>
        <taxon>Bacteria</taxon>
        <taxon>Bacillati</taxon>
        <taxon>Bacillota</taxon>
        <taxon>Clostridia</taxon>
        <taxon>Eubacteriales</taxon>
        <taxon>Clostridiaceae</taxon>
        <taxon>Clostridium</taxon>
    </lineage>
</organism>
<dbReference type="KEGG" id="csq:CSCA_3766"/>
<dbReference type="InterPro" id="IPR037294">
    <property type="entry name" value="ABC_BtuC-like"/>
</dbReference>
<reference evidence="9 10" key="1">
    <citation type="journal article" date="2015" name="J. Biotechnol.">
        <title>Complete genome sequence of a malodorant-producing acetogen, Clostridium scatologenes ATCC 25775(T).</title>
        <authorList>
            <person name="Zhu Z."/>
            <person name="Guo T."/>
            <person name="Zheng H."/>
            <person name="Song T."/>
            <person name="Ouyang P."/>
            <person name="Xie J."/>
        </authorList>
    </citation>
    <scope>NUCLEOTIDE SEQUENCE [LARGE SCALE GENOMIC DNA]</scope>
    <source>
        <strain evidence="9 10">ATCC 25775</strain>
    </source>
</reference>
<dbReference type="Proteomes" id="UP000033115">
    <property type="component" value="Chromosome"/>
</dbReference>
<dbReference type="Pfam" id="PF01032">
    <property type="entry name" value="FecCD"/>
    <property type="match status" value="1"/>
</dbReference>
<feature type="transmembrane region" description="Helical" evidence="8">
    <location>
        <begin position="322"/>
        <end position="343"/>
    </location>
</feature>
<dbReference type="EMBL" id="CP009933">
    <property type="protein sequence ID" value="AKA70891.1"/>
    <property type="molecule type" value="Genomic_DNA"/>
</dbReference>
<keyword evidence="5 8" id="KW-0812">Transmembrane</keyword>
<protein>
    <submittedName>
        <fullName evidence="9">Transport system permease protein</fullName>
    </submittedName>
</protein>
<evidence type="ECO:0000256" key="1">
    <source>
        <dbReference type="ARBA" id="ARBA00004651"/>
    </source>
</evidence>
<dbReference type="GO" id="GO:0005886">
    <property type="term" value="C:plasma membrane"/>
    <property type="evidence" value="ECO:0007669"/>
    <property type="project" value="UniProtKB-SubCell"/>
</dbReference>
<evidence type="ECO:0000256" key="8">
    <source>
        <dbReference type="SAM" id="Phobius"/>
    </source>
</evidence>
<name>A0A0E3GRT7_CLOSL</name>